<evidence type="ECO:0000313" key="2">
    <source>
        <dbReference type="Proteomes" id="UP000223968"/>
    </source>
</evidence>
<dbReference type="Proteomes" id="UP000223968">
    <property type="component" value="Unassembled WGS sequence"/>
</dbReference>
<proteinExistence type="predicted"/>
<dbReference type="AlphaFoldDB" id="A0A2B7WFX7"/>
<protein>
    <submittedName>
        <fullName evidence="1">Uncharacterized protein</fullName>
    </submittedName>
</protein>
<accession>A0A2B7WFX7</accession>
<name>A0A2B7WFX7_9EURO</name>
<reference evidence="1 2" key="1">
    <citation type="submission" date="2017-10" db="EMBL/GenBank/DDBJ databases">
        <title>Comparative genomics in systemic dimorphic fungi from Ajellomycetaceae.</title>
        <authorList>
            <person name="Munoz J.F."/>
            <person name="Mcewen J.G."/>
            <person name="Clay O.K."/>
            <person name="Cuomo C.A."/>
        </authorList>
    </citation>
    <scope>NUCLEOTIDE SEQUENCE [LARGE SCALE GENOMIC DNA]</scope>
    <source>
        <strain evidence="1 2">UAMH5409</strain>
    </source>
</reference>
<gene>
    <name evidence="1" type="ORF">AJ79_10060</name>
</gene>
<evidence type="ECO:0000313" key="1">
    <source>
        <dbReference type="EMBL" id="PGG95431.1"/>
    </source>
</evidence>
<sequence>MTPFSQLLIRQSNTLEDNFEVIFCHLWRNFSNHDPTDQPPTVQRIHIVLIPEEPISFQVQVLSSLTIQTNAVRNVRFGNGRFSKLSWKFASSRVSDQMAVV</sequence>
<comment type="caution">
    <text evidence="1">The sequence shown here is derived from an EMBL/GenBank/DDBJ whole genome shotgun (WGS) entry which is preliminary data.</text>
</comment>
<dbReference type="OrthoDB" id="10605567at2759"/>
<organism evidence="1 2">
    <name type="scientific">Helicocarpus griseus UAMH5409</name>
    <dbReference type="NCBI Taxonomy" id="1447875"/>
    <lineage>
        <taxon>Eukaryota</taxon>
        <taxon>Fungi</taxon>
        <taxon>Dikarya</taxon>
        <taxon>Ascomycota</taxon>
        <taxon>Pezizomycotina</taxon>
        <taxon>Eurotiomycetes</taxon>
        <taxon>Eurotiomycetidae</taxon>
        <taxon>Onygenales</taxon>
        <taxon>Ajellomycetaceae</taxon>
        <taxon>Helicocarpus</taxon>
    </lineage>
</organism>
<dbReference type="EMBL" id="PDNB01000346">
    <property type="protein sequence ID" value="PGG95431.1"/>
    <property type="molecule type" value="Genomic_DNA"/>
</dbReference>
<keyword evidence="2" id="KW-1185">Reference proteome</keyword>